<reference evidence="4" key="2">
    <citation type="submission" date="2025-08" db="UniProtKB">
        <authorList>
            <consortium name="Ensembl"/>
        </authorList>
    </citation>
    <scope>IDENTIFICATION</scope>
</reference>
<keyword evidence="1" id="KW-0175">Coiled coil</keyword>
<dbReference type="SUPFAM" id="SSF56672">
    <property type="entry name" value="DNA/RNA polymerases"/>
    <property type="match status" value="1"/>
</dbReference>
<name>A0AAR2JXG4_PYGNA</name>
<dbReference type="InterPro" id="IPR043502">
    <property type="entry name" value="DNA/RNA_pol_sf"/>
</dbReference>
<dbReference type="PANTHER" id="PTHR31635">
    <property type="entry name" value="REVERSE TRANSCRIPTASE DOMAIN-CONTAINING PROTEIN-RELATED"/>
    <property type="match status" value="1"/>
</dbReference>
<evidence type="ECO:0000313" key="4">
    <source>
        <dbReference type="Ensembl" id="ENSPNAP00000054551.1"/>
    </source>
</evidence>
<dbReference type="Proteomes" id="UP001501920">
    <property type="component" value="Chromosome 6"/>
</dbReference>
<dbReference type="InterPro" id="IPR036691">
    <property type="entry name" value="Endo/exonu/phosph_ase_sf"/>
</dbReference>
<dbReference type="InterPro" id="IPR000477">
    <property type="entry name" value="RT_dom"/>
</dbReference>
<dbReference type="Gene3D" id="1.10.287.1490">
    <property type="match status" value="1"/>
</dbReference>
<dbReference type="SUPFAM" id="SSF56219">
    <property type="entry name" value="DNase I-like"/>
    <property type="match status" value="1"/>
</dbReference>
<evidence type="ECO:0000256" key="2">
    <source>
        <dbReference type="SAM" id="MobiDB-lite"/>
    </source>
</evidence>
<keyword evidence="5" id="KW-1185">Reference proteome</keyword>
<protein>
    <recommendedName>
        <fullName evidence="3">Reverse transcriptase domain-containing protein</fullName>
    </recommendedName>
</protein>
<evidence type="ECO:0000313" key="5">
    <source>
        <dbReference type="Proteomes" id="UP001501920"/>
    </source>
</evidence>
<gene>
    <name evidence="4" type="primary">PLD1</name>
</gene>
<dbReference type="GO" id="GO:0003824">
    <property type="term" value="F:catalytic activity"/>
    <property type="evidence" value="ECO:0007669"/>
    <property type="project" value="InterPro"/>
</dbReference>
<proteinExistence type="predicted"/>
<dbReference type="InterPro" id="IPR005135">
    <property type="entry name" value="Endo/exonuclease/phosphatase"/>
</dbReference>
<dbReference type="Pfam" id="PF03372">
    <property type="entry name" value="Exo_endo_phos"/>
    <property type="match status" value="1"/>
</dbReference>
<dbReference type="Pfam" id="PF00078">
    <property type="entry name" value="RVT_1"/>
    <property type="match status" value="1"/>
</dbReference>
<feature type="compositionally biased region" description="Basic and acidic residues" evidence="2">
    <location>
        <begin position="1"/>
        <end position="12"/>
    </location>
</feature>
<dbReference type="Gene3D" id="3.60.10.10">
    <property type="entry name" value="Endonuclease/exonuclease/phosphatase"/>
    <property type="match status" value="1"/>
</dbReference>
<dbReference type="CDD" id="cd01650">
    <property type="entry name" value="RT_nLTR_like"/>
    <property type="match status" value="1"/>
</dbReference>
<dbReference type="PROSITE" id="PS50878">
    <property type="entry name" value="RT_POL"/>
    <property type="match status" value="1"/>
</dbReference>
<evidence type="ECO:0000256" key="1">
    <source>
        <dbReference type="SAM" id="Coils"/>
    </source>
</evidence>
<evidence type="ECO:0000259" key="3">
    <source>
        <dbReference type="PROSITE" id="PS50878"/>
    </source>
</evidence>
<reference evidence="4" key="3">
    <citation type="submission" date="2025-09" db="UniProtKB">
        <authorList>
            <consortium name="Ensembl"/>
        </authorList>
    </citation>
    <scope>IDENTIFICATION</scope>
</reference>
<accession>A0AAR2JXG4</accession>
<dbReference type="Ensembl" id="ENSPNAT00000052390.1">
    <property type="protein sequence ID" value="ENSPNAP00000054551.1"/>
    <property type="gene ID" value="ENSPNAG00000031767.1"/>
</dbReference>
<sequence>NPCPNKEKDPQRKSSGMSEEVKAEILASIRGDISKIIREEIRAALSEDLDALKADIKAARAEIASNATTTRAEITSMKTDIEDVKSGLSAWSDEVSTLQTTVTELQSELAKLRDKCEDMEGRMRRGNIRIAGIDERPNSASPNEVSKIIKEVLKMDRDVKVDRSHRTATSKKPRDSPRVIIAKLHNDGDAADILRRETHLSDDEHKNLRKSWADKVYYSSHCSGRKRGVAILIHRQINFTETLVYKDREGRLILVNGTIDGTAVSFINVYAPNEDIPGFVKSVFNTIAEYSSGLLIMGGDFNCVMSNLDRQPISQTPISRMGKMLKNLSTEAGLVDIWRSKFPKKRNFTFYSNRHASYSRIDYFFTAKAELHRIEDITILSITISVHAPVVIQWDIGLTTPCRQWRLNASLLNDKDFIALIKTEFKNYLDTNRTPETSPIMLWDCAKAYLRGSIISYATARKRQKAAKQQELEERIRVLEHKHKQGRSPNILNDLNTTRRELQALLSEKIEGNLRFVKQQYYENGNRASRLLAFRLKKQQSSNVVQKLNLGDKSIVKPRDIAEMFAEFYKILYQDTDTCSDEASIANYLRNINVSELPDTVAKELDRPIEEGEIKQVISSLKNNKCPGPDGFINEFYKCFGDILTPPLLDAYRYALETKTMAPSWSDATIVVLHKEGKDPTNCGSYRPLSMLIGDVRILTTILARRLNYIITQIIHPDQTRFITGRHYGNNLRRLLNIISHQKEKKSNTTIISLDAQKAFDRVSWKYLIQTLKRFKFGPNFVDWIHTLYSSPQAAVRVNGFRSARFNLERGCRQGCPLSPLLFAISIEPLAQLIRDDDGIRGILIGTEEHKISLYTDDVLLYLTEPASSIPHLKGVISIYGHFSGYKINVDKTEAMDVNGNVPLMVKQQSGFKWSKEGIKYLERWAALPLSPFGRIETIRMNVLPRLLYLFQMLPIVIPKSTFVELDKIISKFIRQNKRPRIKYKTIQRSKAEGGLNLPVLKYYFWAAQLKPLISWIQNDTHTRWLSIEQTMSPEPLKVLPFLDISIKGLSLWTRTTLNIWNKVRAAFKLPKALSILTSIGHIKSFTPNSLDKGFGLIRGSCLFITNMNLFKQKKDGRQRRPKPLLMKCGGGAWTEVHQTTNSNMWREFKWKIISRYFRTPDVVAKMDPRVPSLCWRNCGTAIPNHTHIFWSCPKLQIFWDKVYRTINQILQEVIPKDPTVALLGIFPAGIQGRAKLYLLNIFFVAALKCITIKWMQLEPPTYNVWVQKVGELYQMEKITYLLRLQKHIFSLRWDCARALISEILTKTISPMHQHGLGCQWVALPFLPYMYHCFLDQSVIHRSERRHHI</sequence>
<reference evidence="4 5" key="1">
    <citation type="submission" date="2020-10" db="EMBL/GenBank/DDBJ databases">
        <title>Pygocentrus nattereri (red-bellied piranha) genome, fPygNat1, primary haplotype.</title>
        <authorList>
            <person name="Myers G."/>
            <person name="Meyer A."/>
            <person name="Karagic N."/>
            <person name="Pippel M."/>
            <person name="Winkler S."/>
            <person name="Tracey A."/>
            <person name="Wood J."/>
            <person name="Formenti G."/>
            <person name="Howe K."/>
            <person name="Fedrigo O."/>
            <person name="Jarvis E.D."/>
        </authorList>
    </citation>
    <scope>NUCLEOTIDE SEQUENCE [LARGE SCALE GENOMIC DNA]</scope>
</reference>
<dbReference type="GeneTree" id="ENSGT00940000164735"/>
<feature type="coiled-coil region" evidence="1">
    <location>
        <begin position="95"/>
        <end position="129"/>
    </location>
</feature>
<organism evidence="4 5">
    <name type="scientific">Pygocentrus nattereri</name>
    <name type="common">Red-bellied piranha</name>
    <dbReference type="NCBI Taxonomy" id="42514"/>
    <lineage>
        <taxon>Eukaryota</taxon>
        <taxon>Metazoa</taxon>
        <taxon>Chordata</taxon>
        <taxon>Craniata</taxon>
        <taxon>Vertebrata</taxon>
        <taxon>Euteleostomi</taxon>
        <taxon>Actinopterygii</taxon>
        <taxon>Neopterygii</taxon>
        <taxon>Teleostei</taxon>
        <taxon>Ostariophysi</taxon>
        <taxon>Characiformes</taxon>
        <taxon>Characoidei</taxon>
        <taxon>Pygocentrus</taxon>
    </lineage>
</organism>
<dbReference type="CDD" id="cd09076">
    <property type="entry name" value="L1-EN"/>
    <property type="match status" value="1"/>
</dbReference>
<feature type="domain" description="Reverse transcriptase" evidence="3">
    <location>
        <begin position="654"/>
        <end position="930"/>
    </location>
</feature>
<dbReference type="PANTHER" id="PTHR31635:SF196">
    <property type="entry name" value="REVERSE TRANSCRIPTASE DOMAIN-CONTAINING PROTEIN-RELATED"/>
    <property type="match status" value="1"/>
</dbReference>
<feature type="region of interest" description="Disordered" evidence="2">
    <location>
        <begin position="1"/>
        <end position="20"/>
    </location>
</feature>